<proteinExistence type="predicted"/>
<evidence type="ECO:0000313" key="2">
    <source>
        <dbReference type="Proteomes" id="UP000092460"/>
    </source>
</evidence>
<name>A0A1B0AWQ7_9MUSC</name>
<protein>
    <submittedName>
        <fullName evidence="1">Uncharacterized protein</fullName>
    </submittedName>
</protein>
<accession>A0A1B0AWQ7</accession>
<evidence type="ECO:0000313" key="1">
    <source>
        <dbReference type="EnsemblMetazoa" id="GPPI011317-PA"/>
    </source>
</evidence>
<organism evidence="1 2">
    <name type="scientific">Glossina palpalis gambiensis</name>
    <dbReference type="NCBI Taxonomy" id="67801"/>
    <lineage>
        <taxon>Eukaryota</taxon>
        <taxon>Metazoa</taxon>
        <taxon>Ecdysozoa</taxon>
        <taxon>Arthropoda</taxon>
        <taxon>Hexapoda</taxon>
        <taxon>Insecta</taxon>
        <taxon>Pterygota</taxon>
        <taxon>Neoptera</taxon>
        <taxon>Endopterygota</taxon>
        <taxon>Diptera</taxon>
        <taxon>Brachycera</taxon>
        <taxon>Muscomorpha</taxon>
        <taxon>Hippoboscoidea</taxon>
        <taxon>Glossinidae</taxon>
        <taxon>Glossina</taxon>
    </lineage>
</organism>
<sequence length="150" mass="16708">LAIVSVKNPTQTYHSLLADCAGAGCVDGDYNLLDGQADYMNVGIGVQCRDVFSSTSSSKLPVDATLESALAIFDADTLVLPNKFEDSSVEFGNNLHQMSPEPARERKQNRVDKLFPLSDLSQRSFYFFSHRCNFLRYIKHVVFKSTCKTD</sequence>
<reference evidence="1" key="2">
    <citation type="submission" date="2020-05" db="UniProtKB">
        <authorList>
            <consortium name="EnsemblMetazoa"/>
        </authorList>
    </citation>
    <scope>IDENTIFICATION</scope>
    <source>
        <strain evidence="1">IAEA</strain>
    </source>
</reference>
<dbReference type="VEuPathDB" id="VectorBase:GPPI011317"/>
<dbReference type="Proteomes" id="UP000092460">
    <property type="component" value="Unassembled WGS sequence"/>
</dbReference>
<dbReference type="EMBL" id="JXJN01004896">
    <property type="status" value="NOT_ANNOTATED_CDS"/>
    <property type="molecule type" value="Genomic_DNA"/>
</dbReference>
<dbReference type="EnsemblMetazoa" id="GPPI011317-RA">
    <property type="protein sequence ID" value="GPPI011317-PA"/>
    <property type="gene ID" value="GPPI011317"/>
</dbReference>
<keyword evidence="2" id="KW-1185">Reference proteome</keyword>
<dbReference type="AlphaFoldDB" id="A0A1B0AWQ7"/>
<reference evidence="2" key="1">
    <citation type="submission" date="2015-01" db="EMBL/GenBank/DDBJ databases">
        <authorList>
            <person name="Aksoy S."/>
            <person name="Warren W."/>
            <person name="Wilson R.K."/>
        </authorList>
    </citation>
    <scope>NUCLEOTIDE SEQUENCE [LARGE SCALE GENOMIC DNA]</scope>
    <source>
        <strain evidence="2">IAEA</strain>
    </source>
</reference>